<evidence type="ECO:0000256" key="4">
    <source>
        <dbReference type="ARBA" id="ARBA00022729"/>
    </source>
</evidence>
<feature type="compositionally biased region" description="Polar residues" evidence="10">
    <location>
        <begin position="269"/>
        <end position="278"/>
    </location>
</feature>
<evidence type="ECO:0000256" key="9">
    <source>
        <dbReference type="ARBA" id="ARBA00025974"/>
    </source>
</evidence>
<dbReference type="GO" id="GO:0005201">
    <property type="term" value="F:extracellular matrix structural constituent"/>
    <property type="evidence" value="ECO:0007669"/>
    <property type="project" value="TreeGrafter"/>
</dbReference>
<dbReference type="InterPro" id="IPR020837">
    <property type="entry name" value="Fibrinogen_CS"/>
</dbReference>
<proteinExistence type="predicted"/>
<dbReference type="SUPFAM" id="SSF56496">
    <property type="entry name" value="Fibrinogen C-terminal domain-like"/>
    <property type="match status" value="1"/>
</dbReference>
<sequence>MTHDFQKVTRPGGFKLSATGRRAFCNSLRVSFSSSRPLLQAQVDPRGARPIEHGHRADKCATQKEWPFCTDDDWGTKCPSGCRIQGLMDKYDHDVMKSIERIRHLLEQNQVKQRSTDQVSKQTYDYLREKLVVDSNNDNTYYNLAQSLRQRIVEMKIKIDRQLRLLAAMKDRVKDQVMEMQRLEVDIDIKLRSCKGSCQTYAEYSMDQDSYVALDKQMNQLESQSAQSIETVGTLYVMKSRPLKDAVVEDRNLNMCTHVKTVQLVLEQEGSSTSSPATVSKVPGTSHSTSSSSSSSSSSSIRKTTVHTTSGPVEKTEEVIEGGPECQGMTDLTKGGTGSLFPSLSHTSSSSSFTKTVSHSGGAKTGFANPFGTDVGIDLGAFLKGNTDDDVPDFHARTLNNPRVERQADYVGKDCADIQQKHLKGETNGLFKVKPGGLDSKEVVEVYCQQEGLMGGWMLVQQRESEALSFNRTWAEYHDGFGSVDAQGKGNVWLGNKYLHLLTSQVETMLKVELEDWEGGVANAEYTIRVGSEAEGFPLHVSGYTGDAGDALVTGVSNLGSFLSHNGMKFSTFDKDSDKWEENCAEMYGGGWWYNNCQSANLNGIYYKGQYDPGSNSPYEIENGVVWVTYKPADYSLKTVRMFVRPAAF</sequence>
<dbReference type="PROSITE" id="PS00514">
    <property type="entry name" value="FIBRINOGEN_C_1"/>
    <property type="match status" value="1"/>
</dbReference>
<reference evidence="12" key="1">
    <citation type="submission" date="2019-06" db="EMBL/GenBank/DDBJ databases">
        <authorList>
            <consortium name="Wellcome Sanger Institute Data Sharing"/>
        </authorList>
    </citation>
    <scope>NUCLEOTIDE SEQUENCE [LARGE SCALE GENOMIC DNA]</scope>
</reference>
<evidence type="ECO:0000256" key="2">
    <source>
        <dbReference type="ARBA" id="ARBA00022525"/>
    </source>
</evidence>
<keyword evidence="13" id="KW-1185">Reference proteome</keyword>
<dbReference type="InterPro" id="IPR014716">
    <property type="entry name" value="Fibrinogen_a/b/g_C_1"/>
</dbReference>
<dbReference type="SUPFAM" id="SSF58010">
    <property type="entry name" value="Fibrinogen coiled-coil and central regions"/>
    <property type="match status" value="1"/>
</dbReference>
<keyword evidence="4" id="KW-0732">Signal</keyword>
<dbReference type="Pfam" id="PF00147">
    <property type="entry name" value="Fibrinogen_C"/>
    <property type="match status" value="1"/>
</dbReference>
<dbReference type="GO" id="GO:0005102">
    <property type="term" value="F:signaling receptor binding"/>
    <property type="evidence" value="ECO:0007669"/>
    <property type="project" value="InterPro"/>
</dbReference>
<dbReference type="GO" id="GO:0051258">
    <property type="term" value="P:protein polymerization"/>
    <property type="evidence" value="ECO:0007669"/>
    <property type="project" value="InterPro"/>
</dbReference>
<dbReference type="AlphaFoldDB" id="A0A667YTS2"/>
<reference evidence="12" key="3">
    <citation type="submission" date="2025-09" db="UniProtKB">
        <authorList>
            <consortium name="Ensembl"/>
        </authorList>
    </citation>
    <scope>IDENTIFICATION</scope>
</reference>
<evidence type="ECO:0000256" key="5">
    <source>
        <dbReference type="ARBA" id="ARBA00023054"/>
    </source>
</evidence>
<comment type="subunit">
    <text evidence="9">Heterohexamer; disulfide linked. Contains 2 sets of 3 non-identical chains (alpha, beta and gamma). The 2 heterotrimers are in head to head conformation with the N-termini in a small central domain.</text>
</comment>
<dbReference type="GO" id="GO:0034116">
    <property type="term" value="P:positive regulation of heterotypic cell-cell adhesion"/>
    <property type="evidence" value="ECO:0007669"/>
    <property type="project" value="TreeGrafter"/>
</dbReference>
<evidence type="ECO:0000256" key="3">
    <source>
        <dbReference type="ARBA" id="ARBA00022696"/>
    </source>
</evidence>
<keyword evidence="3" id="KW-0356">Hemostasis</keyword>
<evidence type="ECO:0000256" key="1">
    <source>
        <dbReference type="ARBA" id="ARBA00004613"/>
    </source>
</evidence>
<dbReference type="GeneTree" id="ENSGT00940000157467"/>
<name>A0A667YTS2_9TELE</name>
<keyword evidence="7" id="KW-1015">Disulfide bond</keyword>
<gene>
    <name evidence="12" type="primary">fga</name>
</gene>
<accession>A0A667YTS2</accession>
<evidence type="ECO:0000256" key="10">
    <source>
        <dbReference type="SAM" id="MobiDB-lite"/>
    </source>
</evidence>
<organism evidence="12 13">
    <name type="scientific">Myripristis murdjan</name>
    <name type="common">pinecone soldierfish</name>
    <dbReference type="NCBI Taxonomy" id="586833"/>
    <lineage>
        <taxon>Eukaryota</taxon>
        <taxon>Metazoa</taxon>
        <taxon>Chordata</taxon>
        <taxon>Craniata</taxon>
        <taxon>Vertebrata</taxon>
        <taxon>Euteleostomi</taxon>
        <taxon>Actinopterygii</taxon>
        <taxon>Neopterygii</taxon>
        <taxon>Teleostei</taxon>
        <taxon>Neoteleostei</taxon>
        <taxon>Acanthomorphata</taxon>
        <taxon>Holocentriformes</taxon>
        <taxon>Holocentridae</taxon>
        <taxon>Myripristis</taxon>
    </lineage>
</organism>
<dbReference type="InterPro" id="IPR036056">
    <property type="entry name" value="Fibrinogen-like_C"/>
</dbReference>
<feature type="domain" description="Fibrinogen C-terminal" evidence="11">
    <location>
        <begin position="406"/>
        <end position="648"/>
    </location>
</feature>
<dbReference type="GO" id="GO:0042730">
    <property type="term" value="P:fibrinolysis"/>
    <property type="evidence" value="ECO:0007669"/>
    <property type="project" value="TreeGrafter"/>
</dbReference>
<dbReference type="PANTHER" id="PTHR47221">
    <property type="entry name" value="FIBRINOGEN ALPHA CHAIN"/>
    <property type="match status" value="1"/>
</dbReference>
<evidence type="ECO:0000259" key="11">
    <source>
        <dbReference type="PROSITE" id="PS51406"/>
    </source>
</evidence>
<evidence type="ECO:0000313" key="12">
    <source>
        <dbReference type="Ensembl" id="ENSMMDP00005033985.1"/>
    </source>
</evidence>
<dbReference type="InterPro" id="IPR037579">
    <property type="entry name" value="FIB_ANG-like"/>
</dbReference>
<feature type="compositionally biased region" description="Polar residues" evidence="10">
    <location>
        <begin position="301"/>
        <end position="311"/>
    </location>
</feature>
<dbReference type="SMART" id="SM00186">
    <property type="entry name" value="FBG"/>
    <property type="match status" value="1"/>
</dbReference>
<dbReference type="GO" id="GO:0072377">
    <property type="term" value="P:blood coagulation, common pathway"/>
    <property type="evidence" value="ECO:0007669"/>
    <property type="project" value="TreeGrafter"/>
</dbReference>
<dbReference type="SMART" id="SM01212">
    <property type="entry name" value="Fib_alpha"/>
    <property type="match status" value="1"/>
</dbReference>
<dbReference type="Ensembl" id="ENSMMDT00005034729.1">
    <property type="protein sequence ID" value="ENSMMDP00005033985.1"/>
    <property type="gene ID" value="ENSMMDG00005015994.1"/>
</dbReference>
<dbReference type="Gene3D" id="1.20.5.50">
    <property type="match status" value="1"/>
</dbReference>
<dbReference type="PROSITE" id="PS51406">
    <property type="entry name" value="FIBRINOGEN_C_2"/>
    <property type="match status" value="1"/>
</dbReference>
<keyword evidence="2" id="KW-0964">Secreted</keyword>
<feature type="compositionally biased region" description="Low complexity" evidence="10">
    <location>
        <begin position="285"/>
        <end position="300"/>
    </location>
</feature>
<evidence type="ECO:0000313" key="13">
    <source>
        <dbReference type="Proteomes" id="UP000472263"/>
    </source>
</evidence>
<dbReference type="InterPro" id="IPR002181">
    <property type="entry name" value="Fibrinogen_a/b/g_C_dom"/>
</dbReference>
<feature type="region of interest" description="Disordered" evidence="10">
    <location>
        <begin position="268"/>
        <end position="354"/>
    </location>
</feature>
<feature type="compositionally biased region" description="Low complexity" evidence="10">
    <location>
        <begin position="339"/>
        <end position="354"/>
    </location>
</feature>
<dbReference type="FunCoup" id="A0A667YTS2">
    <property type="interactions" value="1063"/>
</dbReference>
<reference evidence="12" key="2">
    <citation type="submission" date="2025-08" db="UniProtKB">
        <authorList>
            <consortium name="Ensembl"/>
        </authorList>
    </citation>
    <scope>IDENTIFICATION</scope>
</reference>
<keyword evidence="6" id="KW-0094">Blood coagulation</keyword>
<comment type="subcellular location">
    <subcellularLocation>
        <location evidence="1">Secreted</location>
    </subcellularLocation>
</comment>
<dbReference type="GO" id="GO:0070527">
    <property type="term" value="P:platelet aggregation"/>
    <property type="evidence" value="ECO:0007669"/>
    <property type="project" value="Ensembl"/>
</dbReference>
<evidence type="ECO:0000256" key="8">
    <source>
        <dbReference type="ARBA" id="ARBA00023180"/>
    </source>
</evidence>
<keyword evidence="5" id="KW-0175">Coiled coil</keyword>
<dbReference type="Proteomes" id="UP000472263">
    <property type="component" value="Chromosome 18"/>
</dbReference>
<dbReference type="GO" id="GO:0030194">
    <property type="term" value="P:positive regulation of blood coagulation"/>
    <property type="evidence" value="ECO:0007669"/>
    <property type="project" value="Ensembl"/>
</dbReference>
<dbReference type="Pfam" id="PF08702">
    <property type="entry name" value="Fib_alpha"/>
    <property type="match status" value="1"/>
</dbReference>
<evidence type="ECO:0000256" key="7">
    <source>
        <dbReference type="ARBA" id="ARBA00023157"/>
    </source>
</evidence>
<evidence type="ECO:0000256" key="6">
    <source>
        <dbReference type="ARBA" id="ARBA00023084"/>
    </source>
</evidence>
<protein>
    <submittedName>
        <fullName evidence="12">Fibrinogen alpha chain</fullName>
    </submittedName>
</protein>
<dbReference type="InterPro" id="IPR012290">
    <property type="entry name" value="Fibrinogen_a/b/g_coil_dom"/>
</dbReference>
<keyword evidence="8" id="KW-0325">Glycoprotein</keyword>
<dbReference type="InParanoid" id="A0A667YTS2"/>
<dbReference type="GO" id="GO:0030674">
    <property type="term" value="F:protein-macromolecule adaptor activity"/>
    <property type="evidence" value="ECO:0007669"/>
    <property type="project" value="TreeGrafter"/>
</dbReference>
<dbReference type="GO" id="GO:0005577">
    <property type="term" value="C:fibrinogen complex"/>
    <property type="evidence" value="ECO:0007669"/>
    <property type="project" value="InterPro"/>
</dbReference>
<dbReference type="CDD" id="cd00087">
    <property type="entry name" value="FReD"/>
    <property type="match status" value="1"/>
</dbReference>
<dbReference type="Gene3D" id="3.90.215.10">
    <property type="entry name" value="Gamma Fibrinogen, chain A, domain 1"/>
    <property type="match status" value="1"/>
</dbReference>
<dbReference type="PANTHER" id="PTHR47221:SF6">
    <property type="entry name" value="FIBRINOGEN ALPHA CHAIN"/>
    <property type="match status" value="1"/>
</dbReference>